<evidence type="ECO:0000313" key="2">
    <source>
        <dbReference type="Proteomes" id="UP000799776"/>
    </source>
</evidence>
<sequence>MDEVLEGCQLVEALGKSAQMASSIMGMQCFSISKCTGLCILRSLVKKNYGLPKTEDWRTSWRERFGVDLDPKISLIANYDKNSNEGGLSESFLRCGCEGGHNGARQIEPVGENACLVQHAESSKPEETTTLADEFNCFFIQFPRPSAWNGAWAQFIQAEFAR</sequence>
<proteinExistence type="predicted"/>
<dbReference type="AlphaFoldDB" id="A0A9P4LWG9"/>
<organism evidence="1 2">
    <name type="scientific">Saccharata proteae CBS 121410</name>
    <dbReference type="NCBI Taxonomy" id="1314787"/>
    <lineage>
        <taxon>Eukaryota</taxon>
        <taxon>Fungi</taxon>
        <taxon>Dikarya</taxon>
        <taxon>Ascomycota</taxon>
        <taxon>Pezizomycotina</taxon>
        <taxon>Dothideomycetes</taxon>
        <taxon>Dothideomycetes incertae sedis</taxon>
        <taxon>Botryosphaeriales</taxon>
        <taxon>Saccharataceae</taxon>
        <taxon>Saccharata</taxon>
    </lineage>
</organism>
<reference evidence="1" key="1">
    <citation type="journal article" date="2020" name="Stud. Mycol.">
        <title>101 Dothideomycetes genomes: a test case for predicting lifestyles and emergence of pathogens.</title>
        <authorList>
            <person name="Haridas S."/>
            <person name="Albert R."/>
            <person name="Binder M."/>
            <person name="Bloem J."/>
            <person name="Labutti K."/>
            <person name="Salamov A."/>
            <person name="Andreopoulos B."/>
            <person name="Baker S."/>
            <person name="Barry K."/>
            <person name="Bills G."/>
            <person name="Bluhm B."/>
            <person name="Cannon C."/>
            <person name="Castanera R."/>
            <person name="Culley D."/>
            <person name="Daum C."/>
            <person name="Ezra D."/>
            <person name="Gonzalez J."/>
            <person name="Henrissat B."/>
            <person name="Kuo A."/>
            <person name="Liang C."/>
            <person name="Lipzen A."/>
            <person name="Lutzoni F."/>
            <person name="Magnuson J."/>
            <person name="Mondo S."/>
            <person name="Nolan M."/>
            <person name="Ohm R."/>
            <person name="Pangilinan J."/>
            <person name="Park H.-J."/>
            <person name="Ramirez L."/>
            <person name="Alfaro M."/>
            <person name="Sun H."/>
            <person name="Tritt A."/>
            <person name="Yoshinaga Y."/>
            <person name="Zwiers L.-H."/>
            <person name="Turgeon B."/>
            <person name="Goodwin S."/>
            <person name="Spatafora J."/>
            <person name="Crous P."/>
            <person name="Grigoriev I."/>
        </authorList>
    </citation>
    <scope>NUCLEOTIDE SEQUENCE</scope>
    <source>
        <strain evidence="1">CBS 121410</strain>
    </source>
</reference>
<dbReference type="Proteomes" id="UP000799776">
    <property type="component" value="Unassembled WGS sequence"/>
</dbReference>
<name>A0A9P4LWG9_9PEZI</name>
<keyword evidence="2" id="KW-1185">Reference proteome</keyword>
<dbReference type="EMBL" id="ML978716">
    <property type="protein sequence ID" value="KAF2088500.1"/>
    <property type="molecule type" value="Genomic_DNA"/>
</dbReference>
<accession>A0A9P4LWG9</accession>
<evidence type="ECO:0000313" key="1">
    <source>
        <dbReference type="EMBL" id="KAF2088500.1"/>
    </source>
</evidence>
<comment type="caution">
    <text evidence="1">The sequence shown here is derived from an EMBL/GenBank/DDBJ whole genome shotgun (WGS) entry which is preliminary data.</text>
</comment>
<gene>
    <name evidence="1" type="ORF">K490DRAFT_55909</name>
</gene>
<protein>
    <submittedName>
        <fullName evidence="1">Uncharacterized protein</fullName>
    </submittedName>
</protein>